<feature type="transmembrane region" description="Helical" evidence="12">
    <location>
        <begin position="183"/>
        <end position="206"/>
    </location>
</feature>
<dbReference type="PANTHER" id="PTHR30365:SF15">
    <property type="entry name" value="CYTOCHROME BD UBIQUINOL OXIDASE SUBUNIT 1"/>
    <property type="match status" value="1"/>
</dbReference>
<evidence type="ECO:0000256" key="10">
    <source>
        <dbReference type="ARBA" id="ARBA00023004"/>
    </source>
</evidence>
<accession>A0A7W3IZG1</accession>
<dbReference type="Proteomes" id="UP000580910">
    <property type="component" value="Unassembled WGS sequence"/>
</dbReference>
<keyword evidence="6 12" id="KW-0812">Transmembrane</keyword>
<evidence type="ECO:0000256" key="11">
    <source>
        <dbReference type="ARBA" id="ARBA00023136"/>
    </source>
</evidence>
<reference evidence="13 14" key="1">
    <citation type="submission" date="2020-07" db="EMBL/GenBank/DDBJ databases">
        <title>Sequencing the genomes of 1000 actinobacteria strains.</title>
        <authorList>
            <person name="Klenk H.-P."/>
        </authorList>
    </citation>
    <scope>NUCLEOTIDE SEQUENCE [LARGE SCALE GENOMIC DNA]</scope>
    <source>
        <strain evidence="13 14">DSM 21349</strain>
    </source>
</reference>
<dbReference type="GO" id="GO:0046872">
    <property type="term" value="F:metal ion binding"/>
    <property type="evidence" value="ECO:0007669"/>
    <property type="project" value="UniProtKB-UniRule"/>
</dbReference>
<evidence type="ECO:0000256" key="5">
    <source>
        <dbReference type="ARBA" id="ARBA00022617"/>
    </source>
</evidence>
<dbReference type="GO" id="GO:0020037">
    <property type="term" value="F:heme binding"/>
    <property type="evidence" value="ECO:0007669"/>
    <property type="project" value="TreeGrafter"/>
</dbReference>
<feature type="transmembrane region" description="Helical" evidence="12">
    <location>
        <begin position="6"/>
        <end position="32"/>
    </location>
</feature>
<comment type="similarity">
    <text evidence="2 12">Belongs to the cytochrome ubiquinol oxidase subunit 1 family.</text>
</comment>
<evidence type="ECO:0000313" key="14">
    <source>
        <dbReference type="Proteomes" id="UP000580910"/>
    </source>
</evidence>
<evidence type="ECO:0000313" key="13">
    <source>
        <dbReference type="EMBL" id="MBA8803448.1"/>
    </source>
</evidence>
<evidence type="ECO:0000256" key="12">
    <source>
        <dbReference type="PIRNR" id="PIRNR006446"/>
    </source>
</evidence>
<keyword evidence="8 12" id="KW-0249">Electron transport</keyword>
<feature type="transmembrane region" description="Helical" evidence="12">
    <location>
        <begin position="376"/>
        <end position="398"/>
    </location>
</feature>
<dbReference type="PIRSF" id="PIRSF006446">
    <property type="entry name" value="Cyt_quinol_oxidase_1"/>
    <property type="match status" value="1"/>
</dbReference>
<dbReference type="RefSeq" id="WP_182538435.1">
    <property type="nucleotide sequence ID" value="NZ_JACGXA010000001.1"/>
</dbReference>
<dbReference type="AlphaFoldDB" id="A0A7W3IZG1"/>
<comment type="subcellular location">
    <subcellularLocation>
        <location evidence="1">Cell membrane</location>
        <topology evidence="1">Multi-pass membrane protein</topology>
    </subcellularLocation>
</comment>
<proteinExistence type="inferred from homology"/>
<feature type="transmembrane region" description="Helical" evidence="12">
    <location>
        <begin position="91"/>
        <end position="115"/>
    </location>
</feature>
<protein>
    <submittedName>
        <fullName evidence="13">Cytochrome d ubiquinol oxidase subunit I</fullName>
        <ecNumber evidence="13">1.10.3.-</ecNumber>
    </submittedName>
</protein>
<dbReference type="GO" id="GO:0009055">
    <property type="term" value="F:electron transfer activity"/>
    <property type="evidence" value="ECO:0007669"/>
    <property type="project" value="UniProtKB-UniRule"/>
</dbReference>
<feature type="transmembrane region" description="Helical" evidence="12">
    <location>
        <begin position="418"/>
        <end position="444"/>
    </location>
</feature>
<name>A0A7W3IZG1_9ACTN</name>
<dbReference type="EC" id="1.10.3.-" evidence="13"/>
<dbReference type="GO" id="GO:0005886">
    <property type="term" value="C:plasma membrane"/>
    <property type="evidence" value="ECO:0007669"/>
    <property type="project" value="UniProtKB-SubCell"/>
</dbReference>
<evidence type="ECO:0000256" key="6">
    <source>
        <dbReference type="ARBA" id="ARBA00022692"/>
    </source>
</evidence>
<keyword evidence="4 12" id="KW-1003">Cell membrane</keyword>
<keyword evidence="13" id="KW-0560">Oxidoreductase</keyword>
<evidence type="ECO:0000256" key="9">
    <source>
        <dbReference type="ARBA" id="ARBA00022989"/>
    </source>
</evidence>
<sequence>MDPLDIARWQFGIVTVYHFLFVPITIGLSAIVAGYETAWVRTGHEHWLRLTKFFGKLFLINFAIGVVTGIVQEFQFGMNWSDYSRFVGDIFGAPLAIEGLLAFFLESTFLGLWIFGWDRLPARVHAACIWIVHVGTLLSAYFILAANSWMQHPVGYRFNPDTGRAELHDFAAVLLNKVQLATFPHVVLSAYLTGAGFVVGVAFWSMRRTRDEEDDRRMYLRAVRTGAAVALVAALGVVVSGDVQGKIMTDVQPMKMAAAEGLYDTTDHAPFSLLTIGKLDGSTATNIIEMPGLLSFLGTGHFDGEVQGINQLRAEYRRTYGTDPGAAYYSPGDYTPIVPVTYWSFRLMIGLGLLAAAGAALILLATRRGRAPTGRFWLWLAIAMPLLPVAANSFGWIFTEMGRQPWAVFGLMTTAQAVSPGVGAGTVLTSLLAFTVVYAVLAVIEVRLVLTYIRAGAEPLPEPVGPDDTDRPLAFAY</sequence>
<dbReference type="Pfam" id="PF01654">
    <property type="entry name" value="Cyt_bd_oxida_I"/>
    <property type="match status" value="1"/>
</dbReference>
<feature type="transmembrane region" description="Helical" evidence="12">
    <location>
        <begin position="343"/>
        <end position="364"/>
    </location>
</feature>
<dbReference type="PANTHER" id="PTHR30365">
    <property type="entry name" value="CYTOCHROME D UBIQUINOL OXIDASE"/>
    <property type="match status" value="1"/>
</dbReference>
<keyword evidence="10 12" id="KW-0408">Iron</keyword>
<feature type="transmembrane region" description="Helical" evidence="12">
    <location>
        <begin position="218"/>
        <end position="239"/>
    </location>
</feature>
<gene>
    <name evidence="13" type="ORF">FB382_001739</name>
</gene>
<dbReference type="GO" id="GO:0070069">
    <property type="term" value="C:cytochrome complex"/>
    <property type="evidence" value="ECO:0007669"/>
    <property type="project" value="UniProtKB-UniRule"/>
</dbReference>
<keyword evidence="14" id="KW-1185">Reference proteome</keyword>
<dbReference type="GO" id="GO:0019646">
    <property type="term" value="P:aerobic electron transport chain"/>
    <property type="evidence" value="ECO:0007669"/>
    <property type="project" value="InterPro"/>
</dbReference>
<dbReference type="InterPro" id="IPR002585">
    <property type="entry name" value="Cyt-d_ubiquinol_oxidase_su_1"/>
</dbReference>
<organism evidence="13 14">
    <name type="scientific">Nocardioides ginsengisegetis</name>
    <dbReference type="NCBI Taxonomy" id="661491"/>
    <lineage>
        <taxon>Bacteria</taxon>
        <taxon>Bacillati</taxon>
        <taxon>Actinomycetota</taxon>
        <taxon>Actinomycetes</taxon>
        <taxon>Propionibacteriales</taxon>
        <taxon>Nocardioidaceae</taxon>
        <taxon>Nocardioides</taxon>
    </lineage>
</organism>
<dbReference type="GO" id="GO:0016682">
    <property type="term" value="F:oxidoreductase activity, acting on diphenols and related substances as donors, oxygen as acceptor"/>
    <property type="evidence" value="ECO:0007669"/>
    <property type="project" value="TreeGrafter"/>
</dbReference>
<evidence type="ECO:0000256" key="7">
    <source>
        <dbReference type="ARBA" id="ARBA00022723"/>
    </source>
</evidence>
<dbReference type="EMBL" id="JACGXA010000001">
    <property type="protein sequence ID" value="MBA8803448.1"/>
    <property type="molecule type" value="Genomic_DNA"/>
</dbReference>
<keyword evidence="3 12" id="KW-0813">Transport</keyword>
<evidence type="ECO:0000256" key="2">
    <source>
        <dbReference type="ARBA" id="ARBA00009819"/>
    </source>
</evidence>
<evidence type="ECO:0000256" key="1">
    <source>
        <dbReference type="ARBA" id="ARBA00004651"/>
    </source>
</evidence>
<evidence type="ECO:0000256" key="3">
    <source>
        <dbReference type="ARBA" id="ARBA00022448"/>
    </source>
</evidence>
<feature type="transmembrane region" description="Helical" evidence="12">
    <location>
        <begin position="127"/>
        <end position="150"/>
    </location>
</feature>
<evidence type="ECO:0000256" key="4">
    <source>
        <dbReference type="ARBA" id="ARBA00022475"/>
    </source>
</evidence>
<keyword evidence="11 12" id="KW-0472">Membrane</keyword>
<keyword evidence="7 12" id="KW-0479">Metal-binding</keyword>
<evidence type="ECO:0000256" key="8">
    <source>
        <dbReference type="ARBA" id="ARBA00022982"/>
    </source>
</evidence>
<keyword evidence="5 12" id="KW-0349">Heme</keyword>
<feature type="transmembrane region" description="Helical" evidence="12">
    <location>
        <begin position="53"/>
        <end position="71"/>
    </location>
</feature>
<comment type="caution">
    <text evidence="13">The sequence shown here is derived from an EMBL/GenBank/DDBJ whole genome shotgun (WGS) entry which is preliminary data.</text>
</comment>
<keyword evidence="9 12" id="KW-1133">Transmembrane helix</keyword>